<evidence type="ECO:0000256" key="5">
    <source>
        <dbReference type="ARBA" id="ARBA00023136"/>
    </source>
</evidence>
<dbReference type="GO" id="GO:0016020">
    <property type="term" value="C:membrane"/>
    <property type="evidence" value="ECO:0007669"/>
    <property type="project" value="UniProtKB-SubCell"/>
</dbReference>
<feature type="transmembrane region" description="Helical" evidence="6">
    <location>
        <begin position="185"/>
        <end position="206"/>
    </location>
</feature>
<dbReference type="PROSITE" id="PS50850">
    <property type="entry name" value="MFS"/>
    <property type="match status" value="1"/>
</dbReference>
<dbReference type="SUPFAM" id="SSF103473">
    <property type="entry name" value="MFS general substrate transporter"/>
    <property type="match status" value="1"/>
</dbReference>
<dbReference type="OrthoDB" id="4139357at2759"/>
<comment type="caution">
    <text evidence="8">The sequence shown here is derived from an EMBL/GenBank/DDBJ whole genome shotgun (WGS) entry which is preliminary data.</text>
</comment>
<dbReference type="STRING" id="1890364.A0A2P6N9A0"/>
<dbReference type="InParanoid" id="A0A2P6N9A0"/>
<dbReference type="InterPro" id="IPR020846">
    <property type="entry name" value="MFS_dom"/>
</dbReference>
<feature type="transmembrane region" description="Helical" evidence="6">
    <location>
        <begin position="123"/>
        <end position="143"/>
    </location>
</feature>
<evidence type="ECO:0000259" key="7">
    <source>
        <dbReference type="PROSITE" id="PS50850"/>
    </source>
</evidence>
<gene>
    <name evidence="8" type="ORF">PROFUN_11834</name>
</gene>
<feature type="transmembrane region" description="Helical" evidence="6">
    <location>
        <begin position="155"/>
        <end position="179"/>
    </location>
</feature>
<feature type="transmembrane region" description="Helical" evidence="6">
    <location>
        <begin position="27"/>
        <end position="52"/>
    </location>
</feature>
<dbReference type="InterPro" id="IPR005828">
    <property type="entry name" value="MFS_sugar_transport-like"/>
</dbReference>
<keyword evidence="3 6" id="KW-0812">Transmembrane</keyword>
<feature type="transmembrane region" description="Helical" evidence="6">
    <location>
        <begin position="424"/>
        <end position="441"/>
    </location>
</feature>
<evidence type="ECO:0000256" key="4">
    <source>
        <dbReference type="ARBA" id="ARBA00022989"/>
    </source>
</evidence>
<organism evidence="8 9">
    <name type="scientific">Planoprotostelium fungivorum</name>
    <dbReference type="NCBI Taxonomy" id="1890364"/>
    <lineage>
        <taxon>Eukaryota</taxon>
        <taxon>Amoebozoa</taxon>
        <taxon>Evosea</taxon>
        <taxon>Variosea</taxon>
        <taxon>Cavosteliida</taxon>
        <taxon>Cavosteliaceae</taxon>
        <taxon>Planoprotostelium</taxon>
    </lineage>
</organism>
<dbReference type="Pfam" id="PF00083">
    <property type="entry name" value="Sugar_tr"/>
    <property type="match status" value="1"/>
</dbReference>
<evidence type="ECO:0000256" key="2">
    <source>
        <dbReference type="ARBA" id="ARBA00022448"/>
    </source>
</evidence>
<dbReference type="AlphaFoldDB" id="A0A2P6N9A0"/>
<keyword evidence="9" id="KW-1185">Reference proteome</keyword>
<feature type="transmembrane region" description="Helical" evidence="6">
    <location>
        <begin position="64"/>
        <end position="84"/>
    </location>
</feature>
<comment type="subcellular location">
    <subcellularLocation>
        <location evidence="1">Membrane</location>
        <topology evidence="1">Multi-pass membrane protein</topology>
    </subcellularLocation>
</comment>
<accession>A0A2P6N9A0</accession>
<name>A0A2P6N9A0_9EUKA</name>
<dbReference type="GO" id="GO:0022857">
    <property type="term" value="F:transmembrane transporter activity"/>
    <property type="evidence" value="ECO:0007669"/>
    <property type="project" value="InterPro"/>
</dbReference>
<keyword evidence="2" id="KW-0813">Transport</keyword>
<keyword evidence="5 6" id="KW-0472">Membrane</keyword>
<dbReference type="InterPro" id="IPR036259">
    <property type="entry name" value="MFS_trans_sf"/>
</dbReference>
<protein>
    <submittedName>
        <fullName evidence="8">Synaptic vesicle 2-related protein</fullName>
    </submittedName>
</protein>
<dbReference type="PANTHER" id="PTHR23511">
    <property type="entry name" value="SYNAPTIC VESICLE GLYCOPROTEIN 2"/>
    <property type="match status" value="1"/>
</dbReference>
<reference evidence="8 9" key="1">
    <citation type="journal article" date="2018" name="Genome Biol. Evol.">
        <title>Multiple Roots of Fruiting Body Formation in Amoebozoa.</title>
        <authorList>
            <person name="Hillmann F."/>
            <person name="Forbes G."/>
            <person name="Novohradska S."/>
            <person name="Ferling I."/>
            <person name="Riege K."/>
            <person name="Groth M."/>
            <person name="Westermann M."/>
            <person name="Marz M."/>
            <person name="Spaller T."/>
            <person name="Winckler T."/>
            <person name="Schaap P."/>
            <person name="Glockner G."/>
        </authorList>
    </citation>
    <scope>NUCLEOTIDE SEQUENCE [LARGE SCALE GENOMIC DNA]</scope>
    <source>
        <strain evidence="8 9">Jena</strain>
    </source>
</reference>
<evidence type="ECO:0000313" key="8">
    <source>
        <dbReference type="EMBL" id="PRP80521.1"/>
    </source>
</evidence>
<feature type="transmembrane region" description="Helical" evidence="6">
    <location>
        <begin position="309"/>
        <end position="327"/>
    </location>
</feature>
<sequence>MATAGYNTLGNEEDGSLDLHEAVEIRLILALAPIWLVDASEMIIIVFISPALACQWSLSPFQEASASTFIFIGMIIGSLIWGVASDTFGRRFTTVGSTLSILIGGLGASFSPNYYSFVAFRTMVGSGVGGAHVSIALALELLPTAKRDGSDDDRSYLLALVQFLWAAGVSLTCLLAWLMMPSLGWRWLLAVSTVPSLIVILCSPVLSESPRFLAGKGKMEEANKVFTLAARMNKRNSPGPLKKTREAEEGSLRELFAPQLRLLMLLLFVISFGNSFLYYGMLFLTSELLSTAVAGDPCSQMRGQDYLDFFLSSCAEWVGAIFTTLAVDRLGRKWTMFFLFFLGGLSTLTVIFTSHRPMVVASLLISRACITGCFQASGLYIPEAIPTTVRSTGTGSCNAASRLGGIATPFIAQMLWRTNRELSILVYVGAFGVAALCAIFLPRETKGKPVQESVIQWKTDKEEK</sequence>
<feature type="domain" description="Major facilitator superfamily (MFS) profile" evidence="7">
    <location>
        <begin position="27"/>
        <end position="446"/>
    </location>
</feature>
<dbReference type="EMBL" id="MDYQ01000146">
    <property type="protein sequence ID" value="PRP80521.1"/>
    <property type="molecule type" value="Genomic_DNA"/>
</dbReference>
<dbReference type="PANTHER" id="PTHR23511:SF5">
    <property type="entry name" value="MAJOR FACILITATOR-TYPE TRANSPORTER HXNZ-RELATED"/>
    <property type="match status" value="1"/>
</dbReference>
<evidence type="ECO:0000256" key="6">
    <source>
        <dbReference type="SAM" id="Phobius"/>
    </source>
</evidence>
<dbReference type="Proteomes" id="UP000241769">
    <property type="component" value="Unassembled WGS sequence"/>
</dbReference>
<evidence type="ECO:0000256" key="3">
    <source>
        <dbReference type="ARBA" id="ARBA00022692"/>
    </source>
</evidence>
<evidence type="ECO:0000256" key="1">
    <source>
        <dbReference type="ARBA" id="ARBA00004141"/>
    </source>
</evidence>
<feature type="transmembrane region" description="Helical" evidence="6">
    <location>
        <begin position="334"/>
        <end position="354"/>
    </location>
</feature>
<keyword evidence="4 6" id="KW-1133">Transmembrane helix</keyword>
<feature type="transmembrane region" description="Helical" evidence="6">
    <location>
        <begin position="262"/>
        <end position="281"/>
    </location>
</feature>
<evidence type="ECO:0000313" key="9">
    <source>
        <dbReference type="Proteomes" id="UP000241769"/>
    </source>
</evidence>
<proteinExistence type="predicted"/>
<feature type="transmembrane region" description="Helical" evidence="6">
    <location>
        <begin position="91"/>
        <end position="111"/>
    </location>
</feature>
<dbReference type="Gene3D" id="1.20.1250.20">
    <property type="entry name" value="MFS general substrate transporter like domains"/>
    <property type="match status" value="1"/>
</dbReference>